<evidence type="ECO:0000259" key="1">
    <source>
        <dbReference type="Pfam" id="PF08506"/>
    </source>
</evidence>
<dbReference type="OrthoDB" id="3269662at2759"/>
<dbReference type="AlphaFoldDB" id="A0A9P5N5N4"/>
<reference evidence="2" key="1">
    <citation type="submission" date="2019-10" db="EMBL/GenBank/DDBJ databases">
        <authorList>
            <consortium name="DOE Joint Genome Institute"/>
            <person name="Kuo A."/>
            <person name="Miyauchi S."/>
            <person name="Kiss E."/>
            <person name="Drula E."/>
            <person name="Kohler A."/>
            <person name="Sanchez-Garcia M."/>
            <person name="Andreopoulos B."/>
            <person name="Barry K.W."/>
            <person name="Bonito G."/>
            <person name="Buee M."/>
            <person name="Carver A."/>
            <person name="Chen C."/>
            <person name="Cichocki N."/>
            <person name="Clum A."/>
            <person name="Culley D."/>
            <person name="Crous P.W."/>
            <person name="Fauchery L."/>
            <person name="Girlanda M."/>
            <person name="Hayes R."/>
            <person name="Keri Z."/>
            <person name="LaButti K."/>
            <person name="Lipzen A."/>
            <person name="Lombard V."/>
            <person name="Magnuson J."/>
            <person name="Maillard F."/>
            <person name="Morin E."/>
            <person name="Murat C."/>
            <person name="Nolan M."/>
            <person name="Ohm R."/>
            <person name="Pangilinan J."/>
            <person name="Pereira M."/>
            <person name="Perotto S."/>
            <person name="Peter M."/>
            <person name="Riley R."/>
            <person name="Sitrit Y."/>
            <person name="Stielow B."/>
            <person name="Szollosi G."/>
            <person name="Zifcakova L."/>
            <person name="Stursova M."/>
            <person name="Spatafora J.W."/>
            <person name="Tedersoo L."/>
            <person name="Vaario L.-M."/>
            <person name="Yamada A."/>
            <person name="Yan M."/>
            <person name="Wang P."/>
            <person name="Xu J."/>
            <person name="Bruns T."/>
            <person name="Baldrian P."/>
            <person name="Vilgalys R."/>
            <person name="Henrissat B."/>
            <person name="Grigoriev I.V."/>
            <person name="Hibbett D."/>
            <person name="Nagy L.G."/>
            <person name="Martin F.M."/>
        </authorList>
    </citation>
    <scope>NUCLEOTIDE SEQUENCE</scope>
    <source>
        <strain evidence="2">Prilba</strain>
    </source>
</reference>
<dbReference type="Proteomes" id="UP000759537">
    <property type="component" value="Unassembled WGS sequence"/>
</dbReference>
<name>A0A9P5N5N4_9AGAM</name>
<sequence>MSESLSAAEGKLGIAYNQLVSQCHRFIATAIRYGAYRDIFETIQGLIVDVVVPNLPLRTRDVEAFEDTPLEYVRGELQISEILTLCQAVADVVKASAGLARKSCRVVHFIDVVNLKGT</sequence>
<dbReference type="InterPro" id="IPR011989">
    <property type="entry name" value="ARM-like"/>
</dbReference>
<keyword evidence="3" id="KW-1185">Reference proteome</keyword>
<gene>
    <name evidence="2" type="ORF">DFH94DRAFT_678160</name>
</gene>
<feature type="domain" description="Exportin-2 central" evidence="1">
    <location>
        <begin position="15"/>
        <end position="95"/>
    </location>
</feature>
<evidence type="ECO:0000313" key="2">
    <source>
        <dbReference type="EMBL" id="KAF8487107.1"/>
    </source>
</evidence>
<protein>
    <recommendedName>
        <fullName evidence="1">Exportin-2 central domain-containing protein</fullName>
    </recommendedName>
</protein>
<dbReference type="GO" id="GO:0006886">
    <property type="term" value="P:intracellular protein transport"/>
    <property type="evidence" value="ECO:0007669"/>
    <property type="project" value="InterPro"/>
</dbReference>
<dbReference type="Pfam" id="PF08506">
    <property type="entry name" value="Cse1"/>
    <property type="match status" value="1"/>
</dbReference>
<dbReference type="InterPro" id="IPR013713">
    <property type="entry name" value="XPO2_central"/>
</dbReference>
<accession>A0A9P5N5N4</accession>
<organism evidence="2 3">
    <name type="scientific">Russula ochroleuca</name>
    <dbReference type="NCBI Taxonomy" id="152965"/>
    <lineage>
        <taxon>Eukaryota</taxon>
        <taxon>Fungi</taxon>
        <taxon>Dikarya</taxon>
        <taxon>Basidiomycota</taxon>
        <taxon>Agaricomycotina</taxon>
        <taxon>Agaricomycetes</taxon>
        <taxon>Russulales</taxon>
        <taxon>Russulaceae</taxon>
        <taxon>Russula</taxon>
    </lineage>
</organism>
<dbReference type="EMBL" id="WHVB01000001">
    <property type="protein sequence ID" value="KAF8487107.1"/>
    <property type="molecule type" value="Genomic_DNA"/>
</dbReference>
<evidence type="ECO:0000313" key="3">
    <source>
        <dbReference type="Proteomes" id="UP000759537"/>
    </source>
</evidence>
<proteinExistence type="predicted"/>
<dbReference type="Gene3D" id="1.25.10.10">
    <property type="entry name" value="Leucine-rich Repeat Variant"/>
    <property type="match status" value="1"/>
</dbReference>
<comment type="caution">
    <text evidence="2">The sequence shown here is derived from an EMBL/GenBank/DDBJ whole genome shotgun (WGS) entry which is preliminary data.</text>
</comment>
<reference evidence="2" key="2">
    <citation type="journal article" date="2020" name="Nat. Commun.">
        <title>Large-scale genome sequencing of mycorrhizal fungi provides insights into the early evolution of symbiotic traits.</title>
        <authorList>
            <person name="Miyauchi S."/>
            <person name="Kiss E."/>
            <person name="Kuo A."/>
            <person name="Drula E."/>
            <person name="Kohler A."/>
            <person name="Sanchez-Garcia M."/>
            <person name="Morin E."/>
            <person name="Andreopoulos B."/>
            <person name="Barry K.W."/>
            <person name="Bonito G."/>
            <person name="Buee M."/>
            <person name="Carver A."/>
            <person name="Chen C."/>
            <person name="Cichocki N."/>
            <person name="Clum A."/>
            <person name="Culley D."/>
            <person name="Crous P.W."/>
            <person name="Fauchery L."/>
            <person name="Girlanda M."/>
            <person name="Hayes R.D."/>
            <person name="Keri Z."/>
            <person name="LaButti K."/>
            <person name="Lipzen A."/>
            <person name="Lombard V."/>
            <person name="Magnuson J."/>
            <person name="Maillard F."/>
            <person name="Murat C."/>
            <person name="Nolan M."/>
            <person name="Ohm R.A."/>
            <person name="Pangilinan J."/>
            <person name="Pereira M.F."/>
            <person name="Perotto S."/>
            <person name="Peter M."/>
            <person name="Pfister S."/>
            <person name="Riley R."/>
            <person name="Sitrit Y."/>
            <person name="Stielow J.B."/>
            <person name="Szollosi G."/>
            <person name="Zifcakova L."/>
            <person name="Stursova M."/>
            <person name="Spatafora J.W."/>
            <person name="Tedersoo L."/>
            <person name="Vaario L.M."/>
            <person name="Yamada A."/>
            <person name="Yan M."/>
            <person name="Wang P."/>
            <person name="Xu J."/>
            <person name="Bruns T."/>
            <person name="Baldrian P."/>
            <person name="Vilgalys R."/>
            <person name="Dunand C."/>
            <person name="Henrissat B."/>
            <person name="Grigoriev I.V."/>
            <person name="Hibbett D."/>
            <person name="Nagy L.G."/>
            <person name="Martin F.M."/>
        </authorList>
    </citation>
    <scope>NUCLEOTIDE SEQUENCE</scope>
    <source>
        <strain evidence="2">Prilba</strain>
    </source>
</reference>